<organism evidence="2 3">
    <name type="scientific">Fructobacillus papyrifericola</name>
    <dbReference type="NCBI Taxonomy" id="2713172"/>
    <lineage>
        <taxon>Bacteria</taxon>
        <taxon>Bacillati</taxon>
        <taxon>Bacillota</taxon>
        <taxon>Bacilli</taxon>
        <taxon>Lactobacillales</taxon>
        <taxon>Lactobacillaceae</taxon>
        <taxon>Fructobacillus</taxon>
    </lineage>
</organism>
<keyword evidence="3" id="KW-1185">Reference proteome</keyword>
<gene>
    <name evidence="2" type="ORF">G6R28_02910</name>
</gene>
<protein>
    <submittedName>
        <fullName evidence="2">Rrf2 family transcriptional regulator</fullName>
    </submittedName>
</protein>
<dbReference type="InterPro" id="IPR036390">
    <property type="entry name" value="WH_DNA-bd_sf"/>
</dbReference>
<reference evidence="2 3" key="1">
    <citation type="submission" date="2020-02" db="EMBL/GenBank/DDBJ databases">
        <title>Fructobacillus sp. isolated from paper mulberry of Taiwan.</title>
        <authorList>
            <person name="Lin S.-T."/>
        </authorList>
    </citation>
    <scope>NUCLEOTIDE SEQUENCE [LARGE SCALE GENOMIC DNA]</scope>
    <source>
        <strain evidence="2 3">M1-21</strain>
    </source>
</reference>
<evidence type="ECO:0000313" key="2">
    <source>
        <dbReference type="EMBL" id="MBS9336181.1"/>
    </source>
</evidence>
<dbReference type="PANTHER" id="PTHR33221:SF15">
    <property type="entry name" value="HTH-TYPE TRANSCRIPTIONAL REGULATOR YWGB-RELATED"/>
    <property type="match status" value="1"/>
</dbReference>
<dbReference type="PANTHER" id="PTHR33221">
    <property type="entry name" value="WINGED HELIX-TURN-HELIX TRANSCRIPTIONAL REGULATOR, RRF2 FAMILY"/>
    <property type="match status" value="1"/>
</dbReference>
<evidence type="ECO:0000313" key="3">
    <source>
        <dbReference type="Proteomes" id="UP000735205"/>
    </source>
</evidence>
<dbReference type="InterPro" id="IPR036388">
    <property type="entry name" value="WH-like_DNA-bd_sf"/>
</dbReference>
<evidence type="ECO:0000256" key="1">
    <source>
        <dbReference type="SAM" id="Coils"/>
    </source>
</evidence>
<sequence>MAFSYSFTQSIEVLYYLELKSRLQKNEYLTIKSIAETLDMPMPSMKRLVSLLKNSGLIQSKKGVNGGLALVRRVEDISFYDVLEAVEGRSPIFKVYKDFETSSFVHKDEAEKMIDQLDASLDKAESQLMVTLKEKKISELF</sequence>
<dbReference type="PROSITE" id="PS51197">
    <property type="entry name" value="HTH_RRF2_2"/>
    <property type="match status" value="1"/>
</dbReference>
<dbReference type="EMBL" id="JAAMFJ010000001">
    <property type="protein sequence ID" value="MBS9336181.1"/>
    <property type="molecule type" value="Genomic_DNA"/>
</dbReference>
<comment type="caution">
    <text evidence="2">The sequence shown here is derived from an EMBL/GenBank/DDBJ whole genome shotgun (WGS) entry which is preliminary data.</text>
</comment>
<dbReference type="InterPro" id="IPR000944">
    <property type="entry name" value="Tscrpt_reg_Rrf2"/>
</dbReference>
<feature type="coiled-coil region" evidence="1">
    <location>
        <begin position="107"/>
        <end position="134"/>
    </location>
</feature>
<proteinExistence type="predicted"/>
<dbReference type="Proteomes" id="UP000735205">
    <property type="component" value="Unassembled WGS sequence"/>
</dbReference>
<accession>A0ABS5QUV1</accession>
<dbReference type="SUPFAM" id="SSF46785">
    <property type="entry name" value="Winged helix' DNA-binding domain"/>
    <property type="match status" value="1"/>
</dbReference>
<keyword evidence="1" id="KW-0175">Coiled coil</keyword>
<dbReference type="Pfam" id="PF02082">
    <property type="entry name" value="Rrf2"/>
    <property type="match status" value="1"/>
</dbReference>
<name>A0ABS5QUV1_9LACO</name>
<dbReference type="Gene3D" id="1.10.10.10">
    <property type="entry name" value="Winged helix-like DNA-binding domain superfamily/Winged helix DNA-binding domain"/>
    <property type="match status" value="1"/>
</dbReference>